<evidence type="ECO:0000313" key="9">
    <source>
        <dbReference type="EMBL" id="ODQ74003.1"/>
    </source>
</evidence>
<dbReference type="InterPro" id="IPR005829">
    <property type="entry name" value="Sugar_transporter_CS"/>
</dbReference>
<dbReference type="InterPro" id="IPR036259">
    <property type="entry name" value="MFS_trans_sf"/>
</dbReference>
<dbReference type="SUPFAM" id="SSF103473">
    <property type="entry name" value="MFS general substrate transporter"/>
    <property type="match status" value="1"/>
</dbReference>
<sequence>VEAIVQCTSIGVAMLIIGRVISGLCIGLTSSLVPIYQSEIAPPKIRGRVV</sequence>
<evidence type="ECO:0000256" key="6">
    <source>
        <dbReference type="ARBA" id="ARBA00023136"/>
    </source>
</evidence>
<organism evidence="9 10">
    <name type="scientific">Lipomyces starkeyi NRRL Y-11557</name>
    <dbReference type="NCBI Taxonomy" id="675824"/>
    <lineage>
        <taxon>Eukaryota</taxon>
        <taxon>Fungi</taxon>
        <taxon>Dikarya</taxon>
        <taxon>Ascomycota</taxon>
        <taxon>Saccharomycotina</taxon>
        <taxon>Lipomycetes</taxon>
        <taxon>Lipomycetales</taxon>
        <taxon>Lipomycetaceae</taxon>
        <taxon>Lipomyces</taxon>
    </lineage>
</organism>
<dbReference type="InterPro" id="IPR005828">
    <property type="entry name" value="MFS_sugar_transport-like"/>
</dbReference>
<dbReference type="Gene3D" id="1.20.1250.20">
    <property type="entry name" value="MFS general substrate transporter like domains"/>
    <property type="match status" value="1"/>
</dbReference>
<dbReference type="PANTHER" id="PTHR48022:SF35">
    <property type="entry name" value="MAJOR FACILITATOR SUPERFAMILY (MFS) PROFILE DOMAIN-CONTAINING PROTEIN"/>
    <property type="match status" value="1"/>
</dbReference>
<dbReference type="AlphaFoldDB" id="A0A1E3Q8H4"/>
<dbReference type="OrthoDB" id="4142200at2759"/>
<keyword evidence="5 7" id="KW-1133">Transmembrane helix</keyword>
<feature type="domain" description="Major facilitator superfamily (MFS) profile" evidence="8">
    <location>
        <begin position="1"/>
        <end position="50"/>
    </location>
</feature>
<dbReference type="STRING" id="675824.A0A1E3Q8H4"/>
<feature type="transmembrane region" description="Helical" evidence="7">
    <location>
        <begin position="12"/>
        <end position="36"/>
    </location>
</feature>
<keyword evidence="10" id="KW-1185">Reference proteome</keyword>
<dbReference type="PROSITE" id="PS50850">
    <property type="entry name" value="MFS"/>
    <property type="match status" value="1"/>
</dbReference>
<protein>
    <recommendedName>
        <fullName evidence="8">Major facilitator superfamily (MFS) profile domain-containing protein</fullName>
    </recommendedName>
</protein>
<dbReference type="GO" id="GO:0005351">
    <property type="term" value="F:carbohydrate:proton symporter activity"/>
    <property type="evidence" value="ECO:0007669"/>
    <property type="project" value="TreeGrafter"/>
</dbReference>
<dbReference type="InterPro" id="IPR020846">
    <property type="entry name" value="MFS_dom"/>
</dbReference>
<dbReference type="EMBL" id="KV454293">
    <property type="protein sequence ID" value="ODQ74003.1"/>
    <property type="molecule type" value="Genomic_DNA"/>
</dbReference>
<evidence type="ECO:0000256" key="7">
    <source>
        <dbReference type="SAM" id="Phobius"/>
    </source>
</evidence>
<dbReference type="GO" id="GO:0016020">
    <property type="term" value="C:membrane"/>
    <property type="evidence" value="ECO:0007669"/>
    <property type="project" value="UniProtKB-SubCell"/>
</dbReference>
<keyword evidence="3" id="KW-0813">Transport</keyword>
<dbReference type="InterPro" id="IPR050360">
    <property type="entry name" value="MFS_Sugar_Transporters"/>
</dbReference>
<evidence type="ECO:0000313" key="10">
    <source>
        <dbReference type="Proteomes" id="UP000094385"/>
    </source>
</evidence>
<dbReference type="Proteomes" id="UP000094385">
    <property type="component" value="Unassembled WGS sequence"/>
</dbReference>
<reference evidence="9 10" key="1">
    <citation type="journal article" date="2016" name="Proc. Natl. Acad. Sci. U.S.A.">
        <title>Comparative genomics of biotechnologically important yeasts.</title>
        <authorList>
            <person name="Riley R."/>
            <person name="Haridas S."/>
            <person name="Wolfe K.H."/>
            <person name="Lopes M.R."/>
            <person name="Hittinger C.T."/>
            <person name="Goeker M."/>
            <person name="Salamov A.A."/>
            <person name="Wisecaver J.H."/>
            <person name="Long T.M."/>
            <person name="Calvey C.H."/>
            <person name="Aerts A.L."/>
            <person name="Barry K.W."/>
            <person name="Choi C."/>
            <person name="Clum A."/>
            <person name="Coughlan A.Y."/>
            <person name="Deshpande S."/>
            <person name="Douglass A.P."/>
            <person name="Hanson S.J."/>
            <person name="Klenk H.-P."/>
            <person name="LaButti K.M."/>
            <person name="Lapidus A."/>
            <person name="Lindquist E.A."/>
            <person name="Lipzen A.M."/>
            <person name="Meier-Kolthoff J.P."/>
            <person name="Ohm R.A."/>
            <person name="Otillar R.P."/>
            <person name="Pangilinan J.L."/>
            <person name="Peng Y."/>
            <person name="Rokas A."/>
            <person name="Rosa C.A."/>
            <person name="Scheuner C."/>
            <person name="Sibirny A.A."/>
            <person name="Slot J.C."/>
            <person name="Stielow J.B."/>
            <person name="Sun H."/>
            <person name="Kurtzman C.P."/>
            <person name="Blackwell M."/>
            <person name="Grigoriev I.V."/>
            <person name="Jeffries T.W."/>
        </authorList>
    </citation>
    <scope>NUCLEOTIDE SEQUENCE [LARGE SCALE GENOMIC DNA]</scope>
    <source>
        <strain evidence="9 10">NRRL Y-11557</strain>
    </source>
</reference>
<feature type="non-terminal residue" evidence="9">
    <location>
        <position position="50"/>
    </location>
</feature>
<comment type="subcellular location">
    <subcellularLocation>
        <location evidence="1">Membrane</location>
        <topology evidence="1">Multi-pass membrane protein</topology>
    </subcellularLocation>
</comment>
<comment type="similarity">
    <text evidence="2">Belongs to the major facilitator superfamily. Sugar transporter (TC 2.A.1.1) family.</text>
</comment>
<keyword evidence="4 7" id="KW-0812">Transmembrane</keyword>
<dbReference type="PANTHER" id="PTHR48022">
    <property type="entry name" value="PLASTIDIC GLUCOSE TRANSPORTER 4"/>
    <property type="match status" value="1"/>
</dbReference>
<evidence type="ECO:0000259" key="8">
    <source>
        <dbReference type="PROSITE" id="PS50850"/>
    </source>
</evidence>
<dbReference type="Pfam" id="PF00083">
    <property type="entry name" value="Sugar_tr"/>
    <property type="match status" value="1"/>
</dbReference>
<name>A0A1E3Q8H4_LIPST</name>
<proteinExistence type="inferred from homology"/>
<evidence type="ECO:0000256" key="5">
    <source>
        <dbReference type="ARBA" id="ARBA00022989"/>
    </source>
</evidence>
<evidence type="ECO:0000256" key="2">
    <source>
        <dbReference type="ARBA" id="ARBA00010992"/>
    </source>
</evidence>
<keyword evidence="6 7" id="KW-0472">Membrane</keyword>
<dbReference type="PROSITE" id="PS00217">
    <property type="entry name" value="SUGAR_TRANSPORT_2"/>
    <property type="match status" value="1"/>
</dbReference>
<gene>
    <name evidence="9" type="ORF">LIPSTDRAFT_42890</name>
</gene>
<accession>A0A1E3Q8H4</accession>
<evidence type="ECO:0000256" key="4">
    <source>
        <dbReference type="ARBA" id="ARBA00022692"/>
    </source>
</evidence>
<feature type="non-terminal residue" evidence="9">
    <location>
        <position position="1"/>
    </location>
</feature>
<evidence type="ECO:0000256" key="1">
    <source>
        <dbReference type="ARBA" id="ARBA00004141"/>
    </source>
</evidence>
<evidence type="ECO:0000256" key="3">
    <source>
        <dbReference type="ARBA" id="ARBA00022448"/>
    </source>
</evidence>